<dbReference type="FunFam" id="3.40.50.720:FF:000084">
    <property type="entry name" value="Short-chain dehydrogenase reductase"/>
    <property type="match status" value="1"/>
</dbReference>
<dbReference type="Proteomes" id="UP000199387">
    <property type="component" value="Unassembled WGS sequence"/>
</dbReference>
<dbReference type="CDD" id="cd05344">
    <property type="entry name" value="BKR_like_SDR_like"/>
    <property type="match status" value="1"/>
</dbReference>
<dbReference type="PRINTS" id="PR00081">
    <property type="entry name" value="GDHRDH"/>
</dbReference>
<dbReference type="InterPro" id="IPR002347">
    <property type="entry name" value="SDR_fam"/>
</dbReference>
<organism evidence="3 4">
    <name type="scientific">Melghirimyces thermohalophilus</name>
    <dbReference type="NCBI Taxonomy" id="1236220"/>
    <lineage>
        <taxon>Bacteria</taxon>
        <taxon>Bacillati</taxon>
        <taxon>Bacillota</taxon>
        <taxon>Bacilli</taxon>
        <taxon>Bacillales</taxon>
        <taxon>Thermoactinomycetaceae</taxon>
        <taxon>Melghirimyces</taxon>
    </lineage>
</organism>
<protein>
    <submittedName>
        <fullName evidence="3">3-oxoacyl-[acyl-carrier protein] reductase</fullName>
    </submittedName>
</protein>
<comment type="similarity">
    <text evidence="1">Belongs to the short-chain dehydrogenases/reductases (SDR) family.</text>
</comment>
<gene>
    <name evidence="3" type="ORF">SAMN04488112_12928</name>
</gene>
<dbReference type="AlphaFoldDB" id="A0A1G6RN60"/>
<reference evidence="3 4" key="1">
    <citation type="submission" date="2016-10" db="EMBL/GenBank/DDBJ databases">
        <authorList>
            <person name="de Groot N.N."/>
        </authorList>
    </citation>
    <scope>NUCLEOTIDE SEQUENCE [LARGE SCALE GENOMIC DNA]</scope>
    <source>
        <strain evidence="3 4">DSM 45514</strain>
    </source>
</reference>
<dbReference type="GO" id="GO:0008206">
    <property type="term" value="P:bile acid metabolic process"/>
    <property type="evidence" value="ECO:0007669"/>
    <property type="project" value="UniProtKB-ARBA"/>
</dbReference>
<dbReference type="PANTHER" id="PTHR42879:SF6">
    <property type="entry name" value="NADPH-DEPENDENT REDUCTASE BACG"/>
    <property type="match status" value="1"/>
</dbReference>
<dbReference type="EMBL" id="FMZA01000029">
    <property type="protein sequence ID" value="SDD06069.1"/>
    <property type="molecule type" value="Genomic_DNA"/>
</dbReference>
<accession>A0A1G6RN60</accession>
<evidence type="ECO:0000313" key="3">
    <source>
        <dbReference type="EMBL" id="SDD06069.1"/>
    </source>
</evidence>
<sequence length="263" mass="27796">MSDMDLGIAGKAALVTAASRGLGRAVAEELVREGARVLLSSRSREAAEQTAAEIADKTGSQVIGCRCDVSQAEEITGLIKRAREAFGGIDMLLCNAGGPPGGLLEDLEDADWQKAFETNLLSVVRLIRAALPLMPQGGRILTIASSSVRQPIPGLILSNTMRAGVAGLMKTLSQELGPRGILANTLCPGRIATDRLRELDRSRAEQEGVAVDDLQSHMLREIPLGRYGEPQEFAQVAAFLLSEANTYVSGSALMVDGGMVKAL</sequence>
<dbReference type="InterPro" id="IPR036291">
    <property type="entry name" value="NAD(P)-bd_dom_sf"/>
</dbReference>
<evidence type="ECO:0000256" key="1">
    <source>
        <dbReference type="ARBA" id="ARBA00006484"/>
    </source>
</evidence>
<dbReference type="Pfam" id="PF13561">
    <property type="entry name" value="adh_short_C2"/>
    <property type="match status" value="1"/>
</dbReference>
<evidence type="ECO:0000256" key="2">
    <source>
        <dbReference type="ARBA" id="ARBA00023002"/>
    </source>
</evidence>
<dbReference type="PANTHER" id="PTHR42879">
    <property type="entry name" value="3-OXOACYL-(ACYL-CARRIER-PROTEIN) REDUCTASE"/>
    <property type="match status" value="1"/>
</dbReference>
<dbReference type="STRING" id="1236220.SAMN04488112_12928"/>
<keyword evidence="2" id="KW-0560">Oxidoreductase</keyword>
<evidence type="ECO:0000313" key="4">
    <source>
        <dbReference type="Proteomes" id="UP000199387"/>
    </source>
</evidence>
<dbReference type="Gene3D" id="3.40.50.720">
    <property type="entry name" value="NAD(P)-binding Rossmann-like Domain"/>
    <property type="match status" value="1"/>
</dbReference>
<dbReference type="InterPro" id="IPR050259">
    <property type="entry name" value="SDR"/>
</dbReference>
<dbReference type="SUPFAM" id="SSF51735">
    <property type="entry name" value="NAD(P)-binding Rossmann-fold domains"/>
    <property type="match status" value="1"/>
</dbReference>
<proteinExistence type="inferred from homology"/>
<keyword evidence="4" id="KW-1185">Reference proteome</keyword>
<name>A0A1G6RN60_9BACL</name>
<dbReference type="GO" id="GO:0016491">
    <property type="term" value="F:oxidoreductase activity"/>
    <property type="evidence" value="ECO:0007669"/>
    <property type="project" value="UniProtKB-KW"/>
</dbReference>